<proteinExistence type="predicted"/>
<organism evidence="2 3">
    <name type="scientific">Tripterygium wilfordii</name>
    <name type="common">Thunder God vine</name>
    <dbReference type="NCBI Taxonomy" id="458696"/>
    <lineage>
        <taxon>Eukaryota</taxon>
        <taxon>Viridiplantae</taxon>
        <taxon>Streptophyta</taxon>
        <taxon>Embryophyta</taxon>
        <taxon>Tracheophyta</taxon>
        <taxon>Spermatophyta</taxon>
        <taxon>Magnoliopsida</taxon>
        <taxon>eudicotyledons</taxon>
        <taxon>Gunneridae</taxon>
        <taxon>Pentapetalae</taxon>
        <taxon>rosids</taxon>
        <taxon>fabids</taxon>
        <taxon>Celastrales</taxon>
        <taxon>Celastraceae</taxon>
        <taxon>Tripterygium</taxon>
    </lineage>
</organism>
<dbReference type="EMBL" id="JAAARO010000004">
    <property type="protein sequence ID" value="KAF5749445.1"/>
    <property type="molecule type" value="Genomic_DNA"/>
</dbReference>
<dbReference type="Proteomes" id="UP000593562">
    <property type="component" value="Unassembled WGS sequence"/>
</dbReference>
<evidence type="ECO:0000313" key="3">
    <source>
        <dbReference type="Proteomes" id="UP000593562"/>
    </source>
</evidence>
<gene>
    <name evidence="2" type="ORF">HS088_TW04G01414</name>
</gene>
<evidence type="ECO:0000256" key="1">
    <source>
        <dbReference type="SAM" id="MobiDB-lite"/>
    </source>
</evidence>
<name>A0A7J7DSV0_TRIWF</name>
<reference evidence="2 3" key="1">
    <citation type="journal article" date="2020" name="Nat. Commun.">
        <title>Genome of Tripterygium wilfordii and identification of cytochrome P450 involved in triptolide biosynthesis.</title>
        <authorList>
            <person name="Tu L."/>
            <person name="Su P."/>
            <person name="Zhang Z."/>
            <person name="Gao L."/>
            <person name="Wang J."/>
            <person name="Hu T."/>
            <person name="Zhou J."/>
            <person name="Zhang Y."/>
            <person name="Zhao Y."/>
            <person name="Liu Y."/>
            <person name="Song Y."/>
            <person name="Tong Y."/>
            <person name="Lu Y."/>
            <person name="Yang J."/>
            <person name="Xu C."/>
            <person name="Jia M."/>
            <person name="Peters R.J."/>
            <person name="Huang L."/>
            <person name="Gao W."/>
        </authorList>
    </citation>
    <scope>NUCLEOTIDE SEQUENCE [LARGE SCALE GENOMIC DNA]</scope>
    <source>
        <strain evidence="3">cv. XIE 37</strain>
        <tissue evidence="2">Leaf</tissue>
    </source>
</reference>
<comment type="caution">
    <text evidence="2">The sequence shown here is derived from an EMBL/GenBank/DDBJ whole genome shotgun (WGS) entry which is preliminary data.</text>
</comment>
<accession>A0A7J7DSV0</accession>
<feature type="region of interest" description="Disordered" evidence="1">
    <location>
        <begin position="114"/>
        <end position="136"/>
    </location>
</feature>
<evidence type="ECO:0000313" key="2">
    <source>
        <dbReference type="EMBL" id="KAF5749445.1"/>
    </source>
</evidence>
<dbReference type="InParanoid" id="A0A7J7DSV0"/>
<keyword evidence="3" id="KW-1185">Reference proteome</keyword>
<protein>
    <submittedName>
        <fullName evidence="2">Uncharacterized protein</fullName>
    </submittedName>
</protein>
<sequence>MPKAKNSSNVVARCGYIEVVSGDYAPLVSTGQKQKAMTKSSEMQTGSRAIYKDKYSGCSSGFSVKEKSGEFVDKKSGRVGYKEETTYTDSLKVADKVSGSSTEYQTQVKFKQVYTPGPGSAKSNKYKSSGSKSGIKSYCPYSYY</sequence>
<dbReference type="AlphaFoldDB" id="A0A7J7DSV0"/>
<feature type="compositionally biased region" description="Low complexity" evidence="1">
    <location>
        <begin position="119"/>
        <end position="136"/>
    </location>
</feature>